<name>A0AA36EYZ2_OCTVU</name>
<dbReference type="EMBL" id="OX597815">
    <property type="protein sequence ID" value="CAI9718282.1"/>
    <property type="molecule type" value="Genomic_DNA"/>
</dbReference>
<accession>A0AA36EYZ2</accession>
<evidence type="ECO:0000313" key="1">
    <source>
        <dbReference type="EMBL" id="CAI9718282.1"/>
    </source>
</evidence>
<protein>
    <submittedName>
        <fullName evidence="1">Uncharacterized protein</fullName>
    </submittedName>
</protein>
<keyword evidence="2" id="KW-1185">Reference proteome</keyword>
<evidence type="ECO:0000313" key="2">
    <source>
        <dbReference type="Proteomes" id="UP001162480"/>
    </source>
</evidence>
<dbReference type="AlphaFoldDB" id="A0AA36EYZ2"/>
<proteinExistence type="predicted"/>
<gene>
    <name evidence="1" type="ORF">OCTVUL_1B002068</name>
</gene>
<reference evidence="1" key="1">
    <citation type="submission" date="2023-08" db="EMBL/GenBank/DDBJ databases">
        <authorList>
            <person name="Alioto T."/>
            <person name="Alioto T."/>
            <person name="Gomez Garrido J."/>
        </authorList>
    </citation>
    <scope>NUCLEOTIDE SEQUENCE</scope>
</reference>
<dbReference type="Proteomes" id="UP001162480">
    <property type="component" value="Chromosome 2"/>
</dbReference>
<sequence>MSVGRNKYLSRISNAEDIRFNQKECRFEEFGPQCNQSSVSVNRTTMATFSFIITLQAALTKRIRHIHKDLEPYKWTTLQNMNSALHDMNPPAYCYFHINIIRQFDKYHCWDKSINR</sequence>
<organism evidence="1 2">
    <name type="scientific">Octopus vulgaris</name>
    <name type="common">Common octopus</name>
    <dbReference type="NCBI Taxonomy" id="6645"/>
    <lineage>
        <taxon>Eukaryota</taxon>
        <taxon>Metazoa</taxon>
        <taxon>Spiralia</taxon>
        <taxon>Lophotrochozoa</taxon>
        <taxon>Mollusca</taxon>
        <taxon>Cephalopoda</taxon>
        <taxon>Coleoidea</taxon>
        <taxon>Octopodiformes</taxon>
        <taxon>Octopoda</taxon>
        <taxon>Incirrata</taxon>
        <taxon>Octopodidae</taxon>
        <taxon>Octopus</taxon>
    </lineage>
</organism>